<dbReference type="Proteomes" id="UP000475862">
    <property type="component" value="Unassembled WGS sequence"/>
</dbReference>
<protein>
    <recommendedName>
        <fullName evidence="4">RNase H type-1 domain-containing protein</fullName>
    </recommendedName>
</protein>
<reference evidence="2 3" key="1">
    <citation type="submission" date="2019-08" db="EMBL/GenBank/DDBJ databases">
        <title>The genome of the soybean aphid Biotype 1, its phylome, world population structure and adaptation to the North American continent.</title>
        <authorList>
            <person name="Giordano R."/>
            <person name="Donthu R.K."/>
            <person name="Hernandez A.G."/>
            <person name="Wright C.L."/>
            <person name="Zimin A.V."/>
        </authorList>
    </citation>
    <scope>NUCLEOTIDE SEQUENCE [LARGE SCALE GENOMIC DNA]</scope>
    <source>
        <tissue evidence="2">Whole aphids</tissue>
    </source>
</reference>
<dbReference type="Gene3D" id="3.30.420.10">
    <property type="entry name" value="Ribonuclease H-like superfamily/Ribonuclease H"/>
    <property type="match status" value="1"/>
</dbReference>
<dbReference type="SUPFAM" id="SSF53098">
    <property type="entry name" value="Ribonuclease H-like"/>
    <property type="match status" value="1"/>
</dbReference>
<evidence type="ECO:0008006" key="4">
    <source>
        <dbReference type="Google" id="ProtNLM"/>
    </source>
</evidence>
<dbReference type="InterPro" id="IPR036397">
    <property type="entry name" value="RNaseH_sf"/>
</dbReference>
<dbReference type="EMBL" id="VYZN01000200">
    <property type="protein sequence ID" value="KAE9523133.1"/>
    <property type="molecule type" value="Genomic_DNA"/>
</dbReference>
<accession>A0A6G0SXN8</accession>
<sequence>MLGVLFDRQLSWTPYIKYLKTNTTNAINIMKILSHTSWGGSTSTFIKIHKCLIQSKLNYGAILYKTASNTKLNIIDRVNNSGLRLALGAFRSSPILSIYNLAEELSLEIKRIEKHLKYTARCVRSNIAIHEKNNNDLIKLIKENKIKLPHIITYELNTHPPWTRKYSVNTELSSLPKQQTPHNIYRNHLKSIIENYKDNQEVYTNGSKTHEGVGLSIIFPPPQKKILYKLPHNCSIFTAEAMAILKAIEIIIQEEHSKFIILSGSLSTIKSIQNRFNPGHTRVTYGFLMAKEEPPSAQPAEQISLSSTSYRTA</sequence>
<name>A0A6G0SXN8_APHGL</name>
<dbReference type="InterPro" id="IPR012337">
    <property type="entry name" value="RNaseH-like_sf"/>
</dbReference>
<organism evidence="2 3">
    <name type="scientific">Aphis glycines</name>
    <name type="common">Soybean aphid</name>
    <dbReference type="NCBI Taxonomy" id="307491"/>
    <lineage>
        <taxon>Eukaryota</taxon>
        <taxon>Metazoa</taxon>
        <taxon>Ecdysozoa</taxon>
        <taxon>Arthropoda</taxon>
        <taxon>Hexapoda</taxon>
        <taxon>Insecta</taxon>
        <taxon>Pterygota</taxon>
        <taxon>Neoptera</taxon>
        <taxon>Paraneoptera</taxon>
        <taxon>Hemiptera</taxon>
        <taxon>Sternorrhyncha</taxon>
        <taxon>Aphidomorpha</taxon>
        <taxon>Aphidoidea</taxon>
        <taxon>Aphididae</taxon>
        <taxon>Aphidini</taxon>
        <taxon>Aphis</taxon>
        <taxon>Aphis</taxon>
    </lineage>
</organism>
<evidence type="ECO:0000313" key="2">
    <source>
        <dbReference type="EMBL" id="KAE9523133.1"/>
    </source>
</evidence>
<evidence type="ECO:0000256" key="1">
    <source>
        <dbReference type="SAM" id="MobiDB-lite"/>
    </source>
</evidence>
<dbReference type="GO" id="GO:0003676">
    <property type="term" value="F:nucleic acid binding"/>
    <property type="evidence" value="ECO:0007669"/>
    <property type="project" value="InterPro"/>
</dbReference>
<evidence type="ECO:0000313" key="3">
    <source>
        <dbReference type="Proteomes" id="UP000475862"/>
    </source>
</evidence>
<feature type="compositionally biased region" description="Polar residues" evidence="1">
    <location>
        <begin position="299"/>
        <end position="313"/>
    </location>
</feature>
<proteinExistence type="predicted"/>
<keyword evidence="3" id="KW-1185">Reference proteome</keyword>
<comment type="caution">
    <text evidence="2">The sequence shown here is derived from an EMBL/GenBank/DDBJ whole genome shotgun (WGS) entry which is preliminary data.</text>
</comment>
<gene>
    <name evidence="2" type="ORF">AGLY_016474</name>
</gene>
<dbReference type="OrthoDB" id="6600426at2759"/>
<feature type="region of interest" description="Disordered" evidence="1">
    <location>
        <begin position="294"/>
        <end position="313"/>
    </location>
</feature>
<dbReference type="CDD" id="cd09276">
    <property type="entry name" value="Rnase_HI_RT_non_LTR"/>
    <property type="match status" value="1"/>
</dbReference>
<dbReference type="AlphaFoldDB" id="A0A6G0SXN8"/>